<dbReference type="EMBL" id="OZ020103">
    <property type="protein sequence ID" value="CAK9277522.1"/>
    <property type="molecule type" value="Genomic_DNA"/>
</dbReference>
<protein>
    <submittedName>
        <fullName evidence="2">Uncharacterized protein</fullName>
    </submittedName>
</protein>
<name>A0ABP0XEH1_9BRYO</name>
<organism evidence="2 3">
    <name type="scientific">Sphagnum jensenii</name>
    <dbReference type="NCBI Taxonomy" id="128206"/>
    <lineage>
        <taxon>Eukaryota</taxon>
        <taxon>Viridiplantae</taxon>
        <taxon>Streptophyta</taxon>
        <taxon>Embryophyta</taxon>
        <taxon>Bryophyta</taxon>
        <taxon>Sphagnophytina</taxon>
        <taxon>Sphagnopsida</taxon>
        <taxon>Sphagnales</taxon>
        <taxon>Sphagnaceae</taxon>
        <taxon>Sphagnum</taxon>
    </lineage>
</organism>
<evidence type="ECO:0000313" key="3">
    <source>
        <dbReference type="Proteomes" id="UP001497444"/>
    </source>
</evidence>
<evidence type="ECO:0000313" key="2">
    <source>
        <dbReference type="EMBL" id="CAK9277522.1"/>
    </source>
</evidence>
<keyword evidence="3" id="KW-1185">Reference proteome</keyword>
<feature type="chain" id="PRO_5047475576" evidence="1">
    <location>
        <begin position="22"/>
        <end position="148"/>
    </location>
</feature>
<sequence>MVHTHLHTCTEVLLKQLLVEALITTVEILKIVNEAGYDTSSTTGSSSVKQLHETTDLWSLNPQGHYATVDTVPDDIISRTDTSKGSEGMSLGKLFGKATLASADDGTADDGTASADFLVKVGHAISVLITSPQSTITKTKRERTGKDK</sequence>
<accession>A0ABP0XEH1</accession>
<gene>
    <name evidence="2" type="ORF">CSSPJE1EN1_LOCUS23000</name>
</gene>
<reference evidence="2" key="1">
    <citation type="submission" date="2024-02" db="EMBL/GenBank/DDBJ databases">
        <authorList>
            <consortium name="ELIXIR-Norway"/>
            <consortium name="Elixir Norway"/>
        </authorList>
    </citation>
    <scope>NUCLEOTIDE SEQUENCE</scope>
</reference>
<keyword evidence="1" id="KW-0732">Signal</keyword>
<evidence type="ECO:0000256" key="1">
    <source>
        <dbReference type="SAM" id="SignalP"/>
    </source>
</evidence>
<feature type="signal peptide" evidence="1">
    <location>
        <begin position="1"/>
        <end position="21"/>
    </location>
</feature>
<proteinExistence type="predicted"/>
<dbReference type="Proteomes" id="UP001497444">
    <property type="component" value="Chromosome 8"/>
</dbReference>